<comment type="caution">
    <text evidence="2">The sequence shown here is derived from an EMBL/GenBank/DDBJ whole genome shotgun (WGS) entry which is preliminary data.</text>
</comment>
<evidence type="ECO:0000313" key="2">
    <source>
        <dbReference type="EMBL" id="NJQ14668.1"/>
    </source>
</evidence>
<accession>A0ABX1C9T2</accession>
<reference evidence="2 3" key="1">
    <citation type="submission" date="2020-03" db="EMBL/GenBank/DDBJ databases">
        <title>Draft genome of Streptomyces sp. ventii, isolated from the Axial Seamount in the Pacific Ocean, and resequencing of the two type strains Streptomyces lonarensis strain NCL 716 and Streptomyces bohaiensis strain 11A07.</title>
        <authorList>
            <person name="Loughran R.M."/>
            <person name="Pfannmuller K.M."/>
            <person name="Wasson B.J."/>
            <person name="Deadmond M.C."/>
            <person name="Paddock B.E."/>
            <person name="Koyack M.J."/>
            <person name="Gallegos D.A."/>
            <person name="Mitchell E.A."/>
            <person name="Ushijima B."/>
            <person name="Saw J.H."/>
            <person name="Mcphail K.L."/>
            <person name="Videau P."/>
        </authorList>
    </citation>
    <scope>NUCLEOTIDE SEQUENCE [LARGE SCALE GENOMIC DNA]</scope>
    <source>
        <strain evidence="2 3">11A07</strain>
    </source>
</reference>
<evidence type="ECO:0000259" key="1">
    <source>
        <dbReference type="Pfam" id="PF00144"/>
    </source>
</evidence>
<feature type="domain" description="Beta-lactamase-related" evidence="1">
    <location>
        <begin position="17"/>
        <end position="375"/>
    </location>
</feature>
<dbReference type="PANTHER" id="PTHR43319:SF3">
    <property type="entry name" value="BETA-LACTAMASE-RELATED DOMAIN-CONTAINING PROTEIN"/>
    <property type="match status" value="1"/>
</dbReference>
<evidence type="ECO:0000313" key="3">
    <source>
        <dbReference type="Proteomes" id="UP000727056"/>
    </source>
</evidence>
<dbReference type="SUPFAM" id="SSF56601">
    <property type="entry name" value="beta-lactamase/transpeptidase-like"/>
    <property type="match status" value="1"/>
</dbReference>
<gene>
    <name evidence="2" type="ORF">HCN52_06860</name>
</gene>
<protein>
    <submittedName>
        <fullName evidence="2">Beta-lactamase family protein</fullName>
    </submittedName>
</protein>
<keyword evidence="3" id="KW-1185">Reference proteome</keyword>
<dbReference type="Gene3D" id="3.40.710.10">
    <property type="entry name" value="DD-peptidase/beta-lactamase superfamily"/>
    <property type="match status" value="1"/>
</dbReference>
<dbReference type="PANTHER" id="PTHR43319">
    <property type="entry name" value="BETA-LACTAMASE-RELATED"/>
    <property type="match status" value="1"/>
</dbReference>
<dbReference type="InterPro" id="IPR012338">
    <property type="entry name" value="Beta-lactam/transpept-like"/>
</dbReference>
<organism evidence="2 3">
    <name type="scientific">Streptomyces bohaiensis</name>
    <dbReference type="NCBI Taxonomy" id="1431344"/>
    <lineage>
        <taxon>Bacteria</taxon>
        <taxon>Bacillati</taxon>
        <taxon>Actinomycetota</taxon>
        <taxon>Actinomycetes</taxon>
        <taxon>Kitasatosporales</taxon>
        <taxon>Streptomycetaceae</taxon>
        <taxon>Streptomyces</taxon>
    </lineage>
</organism>
<sequence>MTEIHGTTAPGYEPVRQAFTATFAGRPRMGAALTVRRHGDVVADLWGGLADHRSGRPWREDTTSVIFSCTKGLMAVLAARFAERGELDYLEPVASYWPEFAQRGKEKILVRDVLAHRSGLSALRRPLSPPDVLNWETVTTALAEQAVLWEPGTGYAYHALTHGWLVGEVLRRISGRPVSELFAEELARPLGADAWIGSPRSQDHRVAHLWAGDSLTAHVAGQRAARTPGVPDWPDLAMTLGGAFPSELVSPDEGFNSPRVRAAEIPGAGGVATARALAAFWSAAVTETEGVRLLSERILRQALAVQTEGEPVFPAPPPWPRWGMGFQLDSGARRYLTPDGFGHDGAGGQVAFAEPGLKIGFAFLTNQMEAEDDRATTVVDALRECVAG</sequence>
<dbReference type="RefSeq" id="WP_168087456.1">
    <property type="nucleotide sequence ID" value="NZ_BHZH01000402.1"/>
</dbReference>
<proteinExistence type="predicted"/>
<dbReference type="Proteomes" id="UP000727056">
    <property type="component" value="Unassembled WGS sequence"/>
</dbReference>
<name>A0ABX1C9T2_9ACTN</name>
<dbReference type="InterPro" id="IPR001466">
    <property type="entry name" value="Beta-lactam-related"/>
</dbReference>
<dbReference type="Pfam" id="PF00144">
    <property type="entry name" value="Beta-lactamase"/>
    <property type="match status" value="1"/>
</dbReference>
<dbReference type="EMBL" id="JAAVJC010000033">
    <property type="protein sequence ID" value="NJQ14668.1"/>
    <property type="molecule type" value="Genomic_DNA"/>
</dbReference>
<dbReference type="InterPro" id="IPR052907">
    <property type="entry name" value="Beta-lactamase/esterase"/>
</dbReference>